<organism evidence="2 3">
    <name type="scientific">Rhamnella rubrinervis</name>
    <dbReference type="NCBI Taxonomy" id="2594499"/>
    <lineage>
        <taxon>Eukaryota</taxon>
        <taxon>Viridiplantae</taxon>
        <taxon>Streptophyta</taxon>
        <taxon>Embryophyta</taxon>
        <taxon>Tracheophyta</taxon>
        <taxon>Spermatophyta</taxon>
        <taxon>Magnoliopsida</taxon>
        <taxon>eudicotyledons</taxon>
        <taxon>Gunneridae</taxon>
        <taxon>Pentapetalae</taxon>
        <taxon>rosids</taxon>
        <taxon>fabids</taxon>
        <taxon>Rosales</taxon>
        <taxon>Rhamnaceae</taxon>
        <taxon>rhamnoid group</taxon>
        <taxon>Rhamneae</taxon>
        <taxon>Rhamnella</taxon>
    </lineage>
</organism>
<dbReference type="PROSITE" id="PS50843">
    <property type="entry name" value="EXPANSIN_CBD"/>
    <property type="match status" value="1"/>
</dbReference>
<dbReference type="PANTHER" id="PTHR31692:SF2">
    <property type="entry name" value="EXPANSIN-LIKE B1"/>
    <property type="match status" value="1"/>
</dbReference>
<dbReference type="PANTHER" id="PTHR31692">
    <property type="entry name" value="EXPANSIN-B3"/>
    <property type="match status" value="1"/>
</dbReference>
<name>A0A8K0MJV9_9ROSA</name>
<dbReference type="EMBL" id="VOIH02000004">
    <property type="protein sequence ID" value="KAF3448250.1"/>
    <property type="molecule type" value="Genomic_DNA"/>
</dbReference>
<accession>A0A8K0MJV9</accession>
<sequence>MEGLSMMAMLQEFLGCTRMELAVVLVIRRISWHYNGYKLMFKVHENSRYPHYLAILLYVGGQNDITSVELRQEDCKEWIPMRRAYGIVWDMANPPVGSISLRLLVRDSAGLTWVQTDNVIPDYWEPGAVYDSNIQLT</sequence>
<proteinExistence type="predicted"/>
<dbReference type="InterPro" id="IPR036749">
    <property type="entry name" value="Expansin_CBD_sf"/>
</dbReference>
<dbReference type="InterPro" id="IPR007117">
    <property type="entry name" value="Expansin_CBD"/>
</dbReference>
<evidence type="ECO:0000313" key="3">
    <source>
        <dbReference type="Proteomes" id="UP000796880"/>
    </source>
</evidence>
<gene>
    <name evidence="2" type="ORF">FNV43_RR08963</name>
</gene>
<dbReference type="AlphaFoldDB" id="A0A8K0MJV9"/>
<dbReference type="Gene3D" id="2.60.40.760">
    <property type="entry name" value="Expansin, cellulose-binding-like domain"/>
    <property type="match status" value="1"/>
</dbReference>
<keyword evidence="3" id="KW-1185">Reference proteome</keyword>
<evidence type="ECO:0000259" key="1">
    <source>
        <dbReference type="PROSITE" id="PS50843"/>
    </source>
</evidence>
<evidence type="ECO:0000313" key="2">
    <source>
        <dbReference type="EMBL" id="KAF3448250.1"/>
    </source>
</evidence>
<feature type="domain" description="Expansin-like CBD" evidence="1">
    <location>
        <begin position="50"/>
        <end position="132"/>
    </location>
</feature>
<dbReference type="Pfam" id="PF01357">
    <property type="entry name" value="Expansin_C"/>
    <property type="match status" value="1"/>
</dbReference>
<reference evidence="2" key="1">
    <citation type="submission" date="2020-03" db="EMBL/GenBank/DDBJ databases">
        <title>A high-quality chromosome-level genome assembly of a woody plant with both climbing and erect habits, Rhamnella rubrinervis.</title>
        <authorList>
            <person name="Lu Z."/>
            <person name="Yang Y."/>
            <person name="Zhu X."/>
            <person name="Sun Y."/>
        </authorList>
    </citation>
    <scope>NUCLEOTIDE SEQUENCE</scope>
    <source>
        <strain evidence="2">BYM</strain>
        <tissue evidence="2">Leaf</tissue>
    </source>
</reference>
<protein>
    <recommendedName>
        <fullName evidence="1">Expansin-like CBD domain-containing protein</fullName>
    </recommendedName>
</protein>
<dbReference type="SUPFAM" id="SSF49590">
    <property type="entry name" value="PHL pollen allergen"/>
    <property type="match status" value="1"/>
</dbReference>
<dbReference type="OrthoDB" id="5823761at2759"/>
<dbReference type="Proteomes" id="UP000796880">
    <property type="component" value="Unassembled WGS sequence"/>
</dbReference>
<comment type="caution">
    <text evidence="2">The sequence shown here is derived from an EMBL/GenBank/DDBJ whole genome shotgun (WGS) entry which is preliminary data.</text>
</comment>